<dbReference type="GO" id="GO:0016787">
    <property type="term" value="F:hydrolase activity"/>
    <property type="evidence" value="ECO:0007669"/>
    <property type="project" value="UniProtKB-KW"/>
</dbReference>
<feature type="domain" description="Carboxylesterase type B" evidence="4">
    <location>
        <begin position="44"/>
        <end position="561"/>
    </location>
</feature>
<dbReference type="EMBL" id="JAPDMQ010000060">
    <property type="protein sequence ID" value="KAK0537427.1"/>
    <property type="molecule type" value="Genomic_DNA"/>
</dbReference>
<keyword evidence="6" id="KW-1185">Reference proteome</keyword>
<dbReference type="Gene3D" id="3.40.50.1820">
    <property type="entry name" value="alpha/beta hydrolase"/>
    <property type="match status" value="1"/>
</dbReference>
<dbReference type="AlphaFoldDB" id="A0AAN6GHD5"/>
<gene>
    <name evidence="5" type="ORF">OC842_001639</name>
</gene>
<dbReference type="PANTHER" id="PTHR11559">
    <property type="entry name" value="CARBOXYLESTERASE"/>
    <property type="match status" value="1"/>
</dbReference>
<reference evidence="5" key="1">
    <citation type="journal article" date="2023" name="PhytoFront">
        <title>Draft Genome Resources of Seven Strains of Tilletia horrida, Causal Agent of Kernel Smut of Rice.</title>
        <authorList>
            <person name="Khanal S."/>
            <person name="Antony Babu S."/>
            <person name="Zhou X.G."/>
        </authorList>
    </citation>
    <scope>NUCLEOTIDE SEQUENCE</scope>
    <source>
        <strain evidence="5">TX3</strain>
    </source>
</reference>
<name>A0AAN6GHD5_9BASI</name>
<evidence type="ECO:0000256" key="2">
    <source>
        <dbReference type="ARBA" id="ARBA00022801"/>
    </source>
</evidence>
<dbReference type="InterPro" id="IPR002018">
    <property type="entry name" value="CarbesteraseB"/>
</dbReference>
<dbReference type="InterPro" id="IPR050309">
    <property type="entry name" value="Type-B_Carboxylest/Lipase"/>
</dbReference>
<comment type="similarity">
    <text evidence="1 3">Belongs to the type-B carboxylesterase/lipase family.</text>
</comment>
<feature type="signal peptide" evidence="3">
    <location>
        <begin position="1"/>
        <end position="20"/>
    </location>
</feature>
<keyword evidence="3" id="KW-0732">Signal</keyword>
<protein>
    <recommendedName>
        <fullName evidence="3">Carboxylic ester hydrolase</fullName>
        <ecNumber evidence="3">3.1.1.-</ecNumber>
    </recommendedName>
</protein>
<dbReference type="Pfam" id="PF00135">
    <property type="entry name" value="COesterase"/>
    <property type="match status" value="1"/>
</dbReference>
<organism evidence="5 6">
    <name type="scientific">Tilletia horrida</name>
    <dbReference type="NCBI Taxonomy" id="155126"/>
    <lineage>
        <taxon>Eukaryota</taxon>
        <taxon>Fungi</taxon>
        <taxon>Dikarya</taxon>
        <taxon>Basidiomycota</taxon>
        <taxon>Ustilaginomycotina</taxon>
        <taxon>Exobasidiomycetes</taxon>
        <taxon>Tilletiales</taxon>
        <taxon>Tilletiaceae</taxon>
        <taxon>Tilletia</taxon>
    </lineage>
</organism>
<dbReference type="SUPFAM" id="SSF53474">
    <property type="entry name" value="alpha/beta-Hydrolases"/>
    <property type="match status" value="1"/>
</dbReference>
<evidence type="ECO:0000313" key="6">
    <source>
        <dbReference type="Proteomes" id="UP001176521"/>
    </source>
</evidence>
<evidence type="ECO:0000313" key="5">
    <source>
        <dbReference type="EMBL" id="KAK0537427.1"/>
    </source>
</evidence>
<sequence>MVLLPALCTWFAVWLAAVSCEQLRPRQPQHQSQHPLVARPSEGPAVKISEGNYLGYSQNVDEHSVDFFLGIRYAKPPTGRLRFAKPQALPASSDTVDATMLQASCLQDVLKGNFSEDCLFLNIMRPSRIPAGTKLPVIVYFYGGAFQYGTANQQNGSRIVAESVEQNAPVIFLSMNYRLGAFGFLGGSSVLSAARQGSAVLNAGMYDTRFALQWVQKNIAAFGGDPKRVTIAGQSAGAFIIGNQLLANGANTQGLFQAAIMESGSPGSASILPPNHPRLDETFADISRSVGCPTRPSDLSCLKSIPASRLAAAANAVTESFAATPQQGLFPFMPVQDFQTDGFWFSAPPHDLVNQHAFSTVPIISGCNLDEGTGGAPKTLQDSAAFEDWFRTVAVINNSNATRVNTVLRRLFQLFPDDVTRGAPYFNPPNAVSAGTTDLTDPYFPPETNQFKRAAAIYGAWRYEAPHRKFLIERYNAKSSGVWSYRFAQQDSHARCRVFGNTTDFPSAGFYEPLSKTIQHIFISFANYHDPRRIGGLLWPQFTSSGRQALQLKGEATRVISETFREASLSYMKSDDAATVLSS</sequence>
<feature type="chain" id="PRO_5042672892" description="Carboxylic ester hydrolase" evidence="3">
    <location>
        <begin position="21"/>
        <end position="583"/>
    </location>
</feature>
<comment type="caution">
    <text evidence="5">The sequence shown here is derived from an EMBL/GenBank/DDBJ whole genome shotgun (WGS) entry which is preliminary data.</text>
</comment>
<dbReference type="InterPro" id="IPR019826">
    <property type="entry name" value="Carboxylesterase_B_AS"/>
</dbReference>
<dbReference type="InterPro" id="IPR029058">
    <property type="entry name" value="AB_hydrolase_fold"/>
</dbReference>
<dbReference type="EC" id="3.1.1.-" evidence="3"/>
<keyword evidence="2 3" id="KW-0378">Hydrolase</keyword>
<evidence type="ECO:0000259" key="4">
    <source>
        <dbReference type="Pfam" id="PF00135"/>
    </source>
</evidence>
<dbReference type="PROSITE" id="PS00122">
    <property type="entry name" value="CARBOXYLESTERASE_B_1"/>
    <property type="match status" value="1"/>
</dbReference>
<dbReference type="Proteomes" id="UP001176521">
    <property type="component" value="Unassembled WGS sequence"/>
</dbReference>
<evidence type="ECO:0000256" key="3">
    <source>
        <dbReference type="RuleBase" id="RU361235"/>
    </source>
</evidence>
<evidence type="ECO:0000256" key="1">
    <source>
        <dbReference type="ARBA" id="ARBA00005964"/>
    </source>
</evidence>
<accession>A0AAN6GHD5</accession>
<proteinExistence type="inferred from homology"/>